<dbReference type="AlphaFoldDB" id="A0A2A9D3M0"/>
<keyword evidence="2" id="KW-0813">Transport</keyword>
<sequence length="308" mass="31898">MIEAHDLTKRYGSKTAVAGVSFRVEPGTVTGFLGPNGAGKSTTMRMIMGLDRPSGGSVTVNGKPYAQHRAPLHEVGALLEAKAVHTGRSARNHLRALAATHGIPAKRVAEVIEMTGLGSVAGKRVGGFSLGMGQRLGIAAAMLGDPRTLILDEPVNGLDPEGVRWVRGLVRHLADQGRTVFLSSHLMSEMAITADHLIVIGRGRIITTGSVREVIDRTSGTTVSVRSPQSGALAQALVAKGGEIVSSDGDLLSVRGLEAAAVGETAAANGVVLHELTPTQASLEDTFMTLTAGDVEFQTTTSQSGVSA</sequence>
<dbReference type="Pfam" id="PF00005">
    <property type="entry name" value="ABC_tran"/>
    <property type="match status" value="1"/>
</dbReference>
<evidence type="ECO:0000256" key="3">
    <source>
        <dbReference type="ARBA" id="ARBA00022741"/>
    </source>
</evidence>
<evidence type="ECO:0000259" key="5">
    <source>
        <dbReference type="PROSITE" id="PS50893"/>
    </source>
</evidence>
<gene>
    <name evidence="6" type="ORF">ATL40_2038</name>
</gene>
<dbReference type="GO" id="GO:0016887">
    <property type="term" value="F:ATP hydrolysis activity"/>
    <property type="evidence" value="ECO:0007669"/>
    <property type="project" value="InterPro"/>
</dbReference>
<dbReference type="PANTHER" id="PTHR43335:SF4">
    <property type="entry name" value="ABC TRANSPORTER, ATP-BINDING PROTEIN"/>
    <property type="match status" value="1"/>
</dbReference>
<proteinExistence type="inferred from homology"/>
<feature type="domain" description="ABC transporter" evidence="5">
    <location>
        <begin position="2"/>
        <end position="227"/>
    </location>
</feature>
<dbReference type="InterPro" id="IPR027417">
    <property type="entry name" value="P-loop_NTPase"/>
</dbReference>
<name>A0A2A9D3M0_9MICO</name>
<dbReference type="OrthoDB" id="9804819at2"/>
<reference evidence="6 7" key="1">
    <citation type="submission" date="2017-10" db="EMBL/GenBank/DDBJ databases">
        <title>Sequencing the genomes of 1000 actinobacteria strains.</title>
        <authorList>
            <person name="Klenk H.-P."/>
        </authorList>
    </citation>
    <scope>NUCLEOTIDE SEQUENCE [LARGE SCALE GENOMIC DNA]</scope>
    <source>
        <strain evidence="6 7">DSM 21801</strain>
    </source>
</reference>
<dbReference type="Proteomes" id="UP000224915">
    <property type="component" value="Unassembled WGS sequence"/>
</dbReference>
<protein>
    <submittedName>
        <fullName evidence="6">ABC-2 type transport system ATP-binding protein</fullName>
    </submittedName>
</protein>
<evidence type="ECO:0000313" key="7">
    <source>
        <dbReference type="Proteomes" id="UP000224915"/>
    </source>
</evidence>
<dbReference type="InterPro" id="IPR003593">
    <property type="entry name" value="AAA+_ATPase"/>
</dbReference>
<dbReference type="SUPFAM" id="SSF52540">
    <property type="entry name" value="P-loop containing nucleoside triphosphate hydrolases"/>
    <property type="match status" value="1"/>
</dbReference>
<dbReference type="PROSITE" id="PS50893">
    <property type="entry name" value="ABC_TRANSPORTER_2"/>
    <property type="match status" value="1"/>
</dbReference>
<dbReference type="CDD" id="cd03268">
    <property type="entry name" value="ABC_BcrA_bacitracin_resist"/>
    <property type="match status" value="1"/>
</dbReference>
<dbReference type="InterPro" id="IPR003439">
    <property type="entry name" value="ABC_transporter-like_ATP-bd"/>
</dbReference>
<evidence type="ECO:0000313" key="6">
    <source>
        <dbReference type="EMBL" id="PFG20440.1"/>
    </source>
</evidence>
<organism evidence="6 7">
    <name type="scientific">Serinibacter salmoneus</name>
    <dbReference type="NCBI Taxonomy" id="556530"/>
    <lineage>
        <taxon>Bacteria</taxon>
        <taxon>Bacillati</taxon>
        <taxon>Actinomycetota</taxon>
        <taxon>Actinomycetes</taxon>
        <taxon>Micrococcales</taxon>
        <taxon>Beutenbergiaceae</taxon>
        <taxon>Serinibacter</taxon>
    </lineage>
</organism>
<keyword evidence="3" id="KW-0547">Nucleotide-binding</keyword>
<dbReference type="EMBL" id="PDJD01000001">
    <property type="protein sequence ID" value="PFG20440.1"/>
    <property type="molecule type" value="Genomic_DNA"/>
</dbReference>
<accession>A0A2A9D3M0</accession>
<dbReference type="GO" id="GO:0005524">
    <property type="term" value="F:ATP binding"/>
    <property type="evidence" value="ECO:0007669"/>
    <property type="project" value="UniProtKB-KW"/>
</dbReference>
<dbReference type="Gene3D" id="3.40.50.300">
    <property type="entry name" value="P-loop containing nucleotide triphosphate hydrolases"/>
    <property type="match status" value="1"/>
</dbReference>
<evidence type="ECO:0000256" key="1">
    <source>
        <dbReference type="ARBA" id="ARBA00005417"/>
    </source>
</evidence>
<comment type="caution">
    <text evidence="6">The sequence shown here is derived from an EMBL/GenBank/DDBJ whole genome shotgun (WGS) entry which is preliminary data.</text>
</comment>
<dbReference type="SMART" id="SM00382">
    <property type="entry name" value="AAA"/>
    <property type="match status" value="1"/>
</dbReference>
<evidence type="ECO:0000256" key="2">
    <source>
        <dbReference type="ARBA" id="ARBA00022448"/>
    </source>
</evidence>
<evidence type="ECO:0000256" key="4">
    <source>
        <dbReference type="ARBA" id="ARBA00022840"/>
    </source>
</evidence>
<dbReference type="PANTHER" id="PTHR43335">
    <property type="entry name" value="ABC TRANSPORTER, ATP-BINDING PROTEIN"/>
    <property type="match status" value="1"/>
</dbReference>
<keyword evidence="7" id="KW-1185">Reference proteome</keyword>
<comment type="similarity">
    <text evidence="1">Belongs to the ABC transporter superfamily.</text>
</comment>
<dbReference type="RefSeq" id="WP_098469422.1">
    <property type="nucleotide sequence ID" value="NZ_PDJD01000001.1"/>
</dbReference>
<keyword evidence="4 6" id="KW-0067">ATP-binding</keyword>